<evidence type="ECO:0000313" key="6">
    <source>
        <dbReference type="EMBL" id="KIX13786.1"/>
    </source>
</evidence>
<gene>
    <name evidence="6" type="ORF">X474_12920</name>
</gene>
<organism evidence="6 7">
    <name type="scientific">Dethiosulfatarculus sandiegensis</name>
    <dbReference type="NCBI Taxonomy" id="1429043"/>
    <lineage>
        <taxon>Bacteria</taxon>
        <taxon>Pseudomonadati</taxon>
        <taxon>Thermodesulfobacteriota</taxon>
        <taxon>Desulfarculia</taxon>
        <taxon>Desulfarculales</taxon>
        <taxon>Desulfarculaceae</taxon>
        <taxon>Dethiosulfatarculus</taxon>
    </lineage>
</organism>
<dbReference type="PANTHER" id="PTHR30136">
    <property type="entry name" value="HELIX-TURN-HELIX TRANSCRIPTIONAL REGULATOR, ICLR FAMILY"/>
    <property type="match status" value="1"/>
</dbReference>
<dbReference type="SUPFAM" id="SSF55781">
    <property type="entry name" value="GAF domain-like"/>
    <property type="match status" value="1"/>
</dbReference>
<dbReference type="InterPro" id="IPR036388">
    <property type="entry name" value="WH-like_DNA-bd_sf"/>
</dbReference>
<dbReference type="EMBL" id="AZAC01000014">
    <property type="protein sequence ID" value="KIX13786.1"/>
    <property type="molecule type" value="Genomic_DNA"/>
</dbReference>
<dbReference type="InterPro" id="IPR029016">
    <property type="entry name" value="GAF-like_dom_sf"/>
</dbReference>
<dbReference type="InterPro" id="IPR050707">
    <property type="entry name" value="HTH_MetabolicPath_Reg"/>
</dbReference>
<dbReference type="GO" id="GO:0003700">
    <property type="term" value="F:DNA-binding transcription factor activity"/>
    <property type="evidence" value="ECO:0007669"/>
    <property type="project" value="TreeGrafter"/>
</dbReference>
<dbReference type="Proteomes" id="UP000032233">
    <property type="component" value="Unassembled WGS sequence"/>
</dbReference>
<evidence type="ECO:0000256" key="2">
    <source>
        <dbReference type="ARBA" id="ARBA00023125"/>
    </source>
</evidence>
<dbReference type="AlphaFoldDB" id="A0A0D2JDL0"/>
<dbReference type="InterPro" id="IPR005471">
    <property type="entry name" value="Tscrpt_reg_IclR_N"/>
</dbReference>
<dbReference type="PANTHER" id="PTHR30136:SF35">
    <property type="entry name" value="HTH-TYPE TRANSCRIPTIONAL REGULATOR RV1719"/>
    <property type="match status" value="1"/>
</dbReference>
<sequence>MTTKKLQSVEKALRLLKLFSSGKRELRVSEMIGQLGYHKSSLQRLISTLVAEGFLERSPDNAAHYRLGVETLLLGNAAKENLDLRGVAKPYLLDLAQKTRETVHLSVTDDFRVYYLDKIDSSQSIRIITQVGQRIPIHSSSMGKSIMAHMQSDELEQGISKHGLPPLTQNTITTRTGLDKELERIRKRGCAYDNEEWHVGVKCVAAPIFDENGNAVAAVSCSGPAQRFTEQTLPGLAKNVKEAARAISRRLGYRTMNK</sequence>
<dbReference type="InParanoid" id="A0A0D2JDL0"/>
<evidence type="ECO:0000259" key="5">
    <source>
        <dbReference type="PROSITE" id="PS51078"/>
    </source>
</evidence>
<protein>
    <submittedName>
        <fullName evidence="6">IclR family transcriptional regulator</fullName>
    </submittedName>
</protein>
<dbReference type="Gene3D" id="1.10.10.10">
    <property type="entry name" value="Winged helix-like DNA-binding domain superfamily/Winged helix DNA-binding domain"/>
    <property type="match status" value="1"/>
</dbReference>
<proteinExistence type="predicted"/>
<reference evidence="6 7" key="1">
    <citation type="submission" date="2013-11" db="EMBL/GenBank/DDBJ databases">
        <title>Metagenomic analysis of a methanogenic consortium involved in long chain n-alkane degradation.</title>
        <authorList>
            <person name="Davidova I.A."/>
            <person name="Callaghan A.V."/>
            <person name="Wawrik B."/>
            <person name="Pruitt S."/>
            <person name="Marks C."/>
            <person name="Duncan K.E."/>
            <person name="Suflita J.M."/>
        </authorList>
    </citation>
    <scope>NUCLEOTIDE SEQUENCE [LARGE SCALE GENOMIC DNA]</scope>
    <source>
        <strain evidence="6 7">SPR</strain>
    </source>
</reference>
<dbReference type="Gene3D" id="3.30.450.40">
    <property type="match status" value="1"/>
</dbReference>
<dbReference type="GO" id="GO:0003677">
    <property type="term" value="F:DNA binding"/>
    <property type="evidence" value="ECO:0007669"/>
    <property type="project" value="UniProtKB-KW"/>
</dbReference>
<feature type="domain" description="IclR-ED" evidence="5">
    <location>
        <begin position="70"/>
        <end position="253"/>
    </location>
</feature>
<dbReference type="InterPro" id="IPR036390">
    <property type="entry name" value="WH_DNA-bd_sf"/>
</dbReference>
<comment type="caution">
    <text evidence="6">The sequence shown here is derived from an EMBL/GenBank/DDBJ whole genome shotgun (WGS) entry which is preliminary data.</text>
</comment>
<dbReference type="Pfam" id="PF01614">
    <property type="entry name" value="IclR_C"/>
    <property type="match status" value="1"/>
</dbReference>
<dbReference type="SMART" id="SM00346">
    <property type="entry name" value="HTH_ICLR"/>
    <property type="match status" value="1"/>
</dbReference>
<evidence type="ECO:0000259" key="4">
    <source>
        <dbReference type="PROSITE" id="PS51077"/>
    </source>
</evidence>
<dbReference type="FunCoup" id="A0A0D2JDL0">
    <property type="interactions" value="18"/>
</dbReference>
<dbReference type="InterPro" id="IPR014757">
    <property type="entry name" value="Tscrpt_reg_IclR_C"/>
</dbReference>
<accession>A0A0D2JDL0</accession>
<dbReference type="PROSITE" id="PS51078">
    <property type="entry name" value="ICLR_ED"/>
    <property type="match status" value="1"/>
</dbReference>
<evidence type="ECO:0000256" key="1">
    <source>
        <dbReference type="ARBA" id="ARBA00023015"/>
    </source>
</evidence>
<dbReference type="STRING" id="1429043.X474_12920"/>
<evidence type="ECO:0000256" key="3">
    <source>
        <dbReference type="ARBA" id="ARBA00023163"/>
    </source>
</evidence>
<dbReference type="PROSITE" id="PS51077">
    <property type="entry name" value="HTH_ICLR"/>
    <property type="match status" value="1"/>
</dbReference>
<dbReference type="RefSeq" id="WP_044348950.1">
    <property type="nucleotide sequence ID" value="NZ_AZAC01000014.1"/>
</dbReference>
<dbReference type="GO" id="GO:0045892">
    <property type="term" value="P:negative regulation of DNA-templated transcription"/>
    <property type="evidence" value="ECO:0007669"/>
    <property type="project" value="TreeGrafter"/>
</dbReference>
<dbReference type="FunFam" id="1.10.10.10:FF:000056">
    <property type="entry name" value="IclR family transcriptional regulator"/>
    <property type="match status" value="1"/>
</dbReference>
<keyword evidence="7" id="KW-1185">Reference proteome</keyword>
<dbReference type="Pfam" id="PF09339">
    <property type="entry name" value="HTH_IclR"/>
    <property type="match status" value="1"/>
</dbReference>
<evidence type="ECO:0000313" key="7">
    <source>
        <dbReference type="Proteomes" id="UP000032233"/>
    </source>
</evidence>
<keyword evidence="1" id="KW-0805">Transcription regulation</keyword>
<dbReference type="OrthoDB" id="5416964at2"/>
<keyword evidence="3" id="KW-0804">Transcription</keyword>
<name>A0A0D2JDL0_9BACT</name>
<keyword evidence="2" id="KW-0238">DNA-binding</keyword>
<dbReference type="SUPFAM" id="SSF46785">
    <property type="entry name" value="Winged helix' DNA-binding domain"/>
    <property type="match status" value="1"/>
</dbReference>
<feature type="domain" description="HTH iclR-type" evidence="4">
    <location>
        <begin position="6"/>
        <end position="69"/>
    </location>
</feature>